<evidence type="ECO:0000313" key="3">
    <source>
        <dbReference type="Proteomes" id="UP000271098"/>
    </source>
</evidence>
<name>A0A3P7M3B7_9BILA</name>
<dbReference type="GO" id="GO:0051209">
    <property type="term" value="P:release of sequestered calcium ion into cytosol"/>
    <property type="evidence" value="ECO:0007669"/>
    <property type="project" value="TreeGrafter"/>
</dbReference>
<keyword evidence="3" id="KW-1185">Reference proteome</keyword>
<accession>A0A3P7M3B7</accession>
<dbReference type="Pfam" id="PF00168">
    <property type="entry name" value="C2"/>
    <property type="match status" value="1"/>
</dbReference>
<dbReference type="InterPro" id="IPR035892">
    <property type="entry name" value="C2_domain_sf"/>
</dbReference>
<evidence type="ECO:0000313" key="2">
    <source>
        <dbReference type="EMBL" id="VDN20310.1"/>
    </source>
</evidence>
<dbReference type="GO" id="GO:0046488">
    <property type="term" value="P:phosphatidylinositol metabolic process"/>
    <property type="evidence" value="ECO:0007669"/>
    <property type="project" value="TreeGrafter"/>
</dbReference>
<dbReference type="EMBL" id="UYRT01079254">
    <property type="protein sequence ID" value="VDN20310.1"/>
    <property type="molecule type" value="Genomic_DNA"/>
</dbReference>
<dbReference type="PANTHER" id="PTHR10336:SF196">
    <property type="entry name" value="PHOSPHOINOSITIDE PHOSPHOLIPASE C"/>
    <property type="match status" value="1"/>
</dbReference>
<dbReference type="Gene3D" id="2.60.40.150">
    <property type="entry name" value="C2 domain"/>
    <property type="match status" value="1"/>
</dbReference>
<dbReference type="SMART" id="SM00239">
    <property type="entry name" value="C2"/>
    <property type="match status" value="1"/>
</dbReference>
<organism evidence="2 3">
    <name type="scientific">Gongylonema pulchrum</name>
    <dbReference type="NCBI Taxonomy" id="637853"/>
    <lineage>
        <taxon>Eukaryota</taxon>
        <taxon>Metazoa</taxon>
        <taxon>Ecdysozoa</taxon>
        <taxon>Nematoda</taxon>
        <taxon>Chromadorea</taxon>
        <taxon>Rhabditida</taxon>
        <taxon>Spirurina</taxon>
        <taxon>Spiruromorpha</taxon>
        <taxon>Spiruroidea</taxon>
        <taxon>Gongylonematidae</taxon>
        <taxon>Gongylonema</taxon>
    </lineage>
</organism>
<dbReference type="OrthoDB" id="269822at2759"/>
<dbReference type="GO" id="GO:0048015">
    <property type="term" value="P:phosphatidylinositol-mediated signaling"/>
    <property type="evidence" value="ECO:0007669"/>
    <property type="project" value="TreeGrafter"/>
</dbReference>
<dbReference type="CDD" id="cd00275">
    <property type="entry name" value="C2_PLC_like"/>
    <property type="match status" value="1"/>
</dbReference>
<dbReference type="GO" id="GO:0007214">
    <property type="term" value="P:gamma-aminobutyric acid signaling pathway"/>
    <property type="evidence" value="ECO:0007669"/>
    <property type="project" value="TreeGrafter"/>
</dbReference>
<sequence length="142" mass="16012">MKPSIMREGLYSFGDKVPFPPQILHLRILSGQQLPRPRGSTAKGDSADPYVIVEVFGIPSDCAEERTKTVKNDSTNPSFDESFQFEITIPEMALIRFLVLDDDFIDDDFIGQYTIPFECLQSGQFLVENNCSEAWGHKYALA</sequence>
<dbReference type="Proteomes" id="UP000271098">
    <property type="component" value="Unassembled WGS sequence"/>
</dbReference>
<dbReference type="PANTHER" id="PTHR10336">
    <property type="entry name" value="PHOSPHOINOSITIDE-SPECIFIC PHOSPHOLIPASE C FAMILY PROTEIN"/>
    <property type="match status" value="1"/>
</dbReference>
<protein>
    <recommendedName>
        <fullName evidence="1">C2 domain-containing protein</fullName>
    </recommendedName>
</protein>
<reference evidence="2 3" key="1">
    <citation type="submission" date="2018-11" db="EMBL/GenBank/DDBJ databases">
        <authorList>
            <consortium name="Pathogen Informatics"/>
        </authorList>
    </citation>
    <scope>NUCLEOTIDE SEQUENCE [LARGE SCALE GENOMIC DNA]</scope>
</reference>
<dbReference type="InterPro" id="IPR001192">
    <property type="entry name" value="PI-PLC_fam"/>
</dbReference>
<evidence type="ECO:0000259" key="1">
    <source>
        <dbReference type="PROSITE" id="PS50004"/>
    </source>
</evidence>
<dbReference type="GO" id="GO:0004435">
    <property type="term" value="F:phosphatidylinositol-4,5-bisphosphate phospholipase C activity"/>
    <property type="evidence" value="ECO:0007669"/>
    <property type="project" value="TreeGrafter"/>
</dbReference>
<proteinExistence type="predicted"/>
<dbReference type="SUPFAM" id="SSF49562">
    <property type="entry name" value="C2 domain (Calcium/lipid-binding domain, CaLB)"/>
    <property type="match status" value="1"/>
</dbReference>
<gene>
    <name evidence="2" type="ORF">GPUH_LOCUS12356</name>
</gene>
<dbReference type="PROSITE" id="PS50004">
    <property type="entry name" value="C2"/>
    <property type="match status" value="1"/>
</dbReference>
<feature type="domain" description="C2" evidence="1">
    <location>
        <begin position="5"/>
        <end position="130"/>
    </location>
</feature>
<dbReference type="InterPro" id="IPR000008">
    <property type="entry name" value="C2_dom"/>
</dbReference>
<dbReference type="AlphaFoldDB" id="A0A3P7M3B7"/>
<dbReference type="GO" id="GO:0032228">
    <property type="term" value="P:regulation of synaptic transmission, GABAergic"/>
    <property type="evidence" value="ECO:0007669"/>
    <property type="project" value="TreeGrafter"/>
</dbReference>